<keyword evidence="4" id="KW-1185">Reference proteome</keyword>
<feature type="chain" id="PRO_5040573450" evidence="1">
    <location>
        <begin position="20"/>
        <end position="94"/>
    </location>
</feature>
<reference evidence="2" key="1">
    <citation type="submission" date="2016-10" db="EMBL/GenBank/DDBJ databases">
        <title>Novel effectors identified in the apoplast of Cladosporium fulvum-infected tomato.</title>
        <authorList>
            <person name="Mesarich C.H."/>
            <person name="de Wit P.J.G.M."/>
        </authorList>
    </citation>
    <scope>NUCLEOTIDE SEQUENCE</scope>
    <source>
        <strain evidence="2">0WU</strain>
    </source>
</reference>
<protein>
    <submittedName>
        <fullName evidence="3">Ecp43-1</fullName>
    </submittedName>
    <submittedName>
        <fullName evidence="2">Extracellular protein 43-1</fullName>
    </submittedName>
</protein>
<name>A0A1P8YXM4_PASFU</name>
<gene>
    <name evidence="2" type="primary">Ecp43-1</name>
    <name evidence="3" type="ORF">CLAFUR5_01523</name>
</gene>
<dbReference type="Proteomes" id="UP000756132">
    <property type="component" value="Chromosome 1"/>
</dbReference>
<keyword evidence="1" id="KW-0732">Signal</keyword>
<proteinExistence type="predicted"/>
<feature type="signal peptide" evidence="1">
    <location>
        <begin position="1"/>
        <end position="19"/>
    </location>
</feature>
<evidence type="ECO:0000313" key="2">
    <source>
        <dbReference type="EMBL" id="AQA29260.1"/>
    </source>
</evidence>
<evidence type="ECO:0000313" key="3">
    <source>
        <dbReference type="EMBL" id="UJO12544.1"/>
    </source>
</evidence>
<accession>A0A1P8YXM4</accession>
<reference evidence="3" key="3">
    <citation type="journal article" date="2022" name="Microb. Genom.">
        <title>A chromosome-scale genome assembly of the tomato pathogen Cladosporium fulvum reveals a compartmentalized genome architecture and the presence of a dispensable chromosome.</title>
        <authorList>
            <person name="Zaccaron A.Z."/>
            <person name="Chen L.H."/>
            <person name="Samaras A."/>
            <person name="Stergiopoulos I."/>
        </authorList>
    </citation>
    <scope>NUCLEOTIDE SEQUENCE</scope>
    <source>
        <strain evidence="3">Race5_Kim</strain>
    </source>
</reference>
<sequence>MTKLLLTCLFSFAVGFANAAAMAADPQDGLSGISCPENRWHVCYAAGACEKHQRPHACATGFARHPHCPREMTGCDADCCNLCESTNVGYGNAC</sequence>
<dbReference type="EMBL" id="KX943089">
    <property type="protein sequence ID" value="AQA29260.1"/>
    <property type="molecule type" value="Genomic_DNA"/>
</dbReference>
<evidence type="ECO:0000256" key="1">
    <source>
        <dbReference type="SAM" id="SignalP"/>
    </source>
</evidence>
<dbReference type="AlphaFoldDB" id="A0A1P8YXM4"/>
<organism evidence="2">
    <name type="scientific">Passalora fulva</name>
    <name type="common">Tomato leaf mold</name>
    <name type="synonym">Cladosporium fulvum</name>
    <dbReference type="NCBI Taxonomy" id="5499"/>
    <lineage>
        <taxon>Eukaryota</taxon>
        <taxon>Fungi</taxon>
        <taxon>Dikarya</taxon>
        <taxon>Ascomycota</taxon>
        <taxon>Pezizomycotina</taxon>
        <taxon>Dothideomycetes</taxon>
        <taxon>Dothideomycetidae</taxon>
        <taxon>Mycosphaerellales</taxon>
        <taxon>Mycosphaerellaceae</taxon>
        <taxon>Fulvia</taxon>
    </lineage>
</organism>
<reference evidence="3" key="2">
    <citation type="submission" date="2021-12" db="EMBL/GenBank/DDBJ databases">
        <authorList>
            <person name="Zaccaron A."/>
            <person name="Stergiopoulos I."/>
        </authorList>
    </citation>
    <scope>NUCLEOTIDE SEQUENCE</scope>
    <source>
        <strain evidence="3">Race5_Kim</strain>
    </source>
</reference>
<evidence type="ECO:0000313" key="4">
    <source>
        <dbReference type="Proteomes" id="UP000756132"/>
    </source>
</evidence>
<dbReference type="EMBL" id="CP090163">
    <property type="protein sequence ID" value="UJO12544.1"/>
    <property type="molecule type" value="Genomic_DNA"/>
</dbReference>